<comment type="function">
    <text evidence="1">Part of the ABC transporter complex LptBFG involved in the translocation of lipopolysaccharide (LPS) from the inner membrane to the outer membrane.</text>
</comment>
<evidence type="ECO:0000256" key="11">
    <source>
        <dbReference type="ARBA" id="ARBA00026081"/>
    </source>
</evidence>
<feature type="transmembrane region" description="Helical" evidence="12">
    <location>
        <begin position="341"/>
        <end position="362"/>
    </location>
</feature>
<dbReference type="EMBL" id="CP133548">
    <property type="protein sequence ID" value="WMS88425.1"/>
    <property type="molecule type" value="Genomic_DNA"/>
</dbReference>
<evidence type="ECO:0000313" key="14">
    <source>
        <dbReference type="Proteomes" id="UP001239782"/>
    </source>
</evidence>
<keyword evidence="8 12" id="KW-0812">Transmembrane</keyword>
<evidence type="ECO:0000256" key="1">
    <source>
        <dbReference type="ARBA" id="ARBA00002265"/>
    </source>
</evidence>
<feature type="transmembrane region" description="Helical" evidence="12">
    <location>
        <begin position="102"/>
        <end position="124"/>
    </location>
</feature>
<accession>A0AA51RVP1</accession>
<feature type="transmembrane region" description="Helical" evidence="12">
    <location>
        <begin position="144"/>
        <end position="166"/>
    </location>
</feature>
<dbReference type="PANTHER" id="PTHR33529">
    <property type="entry name" value="SLR0882 PROTEIN-RELATED"/>
    <property type="match status" value="1"/>
</dbReference>
<dbReference type="NCBIfam" id="TIGR04407">
    <property type="entry name" value="LptF_YjgP"/>
    <property type="match status" value="1"/>
</dbReference>
<keyword evidence="7" id="KW-0997">Cell inner membrane</keyword>
<evidence type="ECO:0000256" key="9">
    <source>
        <dbReference type="ARBA" id="ARBA00022989"/>
    </source>
</evidence>
<evidence type="ECO:0000256" key="2">
    <source>
        <dbReference type="ARBA" id="ARBA00004429"/>
    </source>
</evidence>
<sequence length="404" mass="45762">MRLIIVERSWYIGRDSRLETCKNDEFKPDERKNHQKYKFWGASVRLKRYLQKEVISSALAILVVLMLIFLSQQMVRYLGEVVDGKIGPDLLFWMVGLQMPPLLGFLLPLALFLGVLLAFGQLYVDHELTVMKSVGVGDRQLVKLLLPLAIGLSIIAALFTLVVTPWSAQKQQSLLSEQDKQSELSLLTPGKFQMTSDGSAVLYASASDKGVLSQLLYAQLPTDEQPYWQILSTQNAFIDTELEQPILSLRDGEMYRFSESSADWQVTAFGDYQMAMSPSLARERKVKLRSVSTIDLLSDLNAETWAELHWRLSVPISVTLLLLMSVPLARVEPRQGKYAKMFPALLVYMSYTVLLLLVKGLIEDRKLPGAVGMWPIHAAYFGYALWLYRHSHRRVGKSKVRASS</sequence>
<name>A0AA51RVP1_9GAMM</name>
<dbReference type="GO" id="GO:0015920">
    <property type="term" value="P:lipopolysaccharide transport"/>
    <property type="evidence" value="ECO:0007669"/>
    <property type="project" value="TreeGrafter"/>
</dbReference>
<gene>
    <name evidence="13" type="primary">lptF</name>
    <name evidence="13" type="ORF">Q9312_05795</name>
</gene>
<evidence type="ECO:0000313" key="13">
    <source>
        <dbReference type="EMBL" id="WMS88425.1"/>
    </source>
</evidence>
<dbReference type="GO" id="GO:0055085">
    <property type="term" value="P:transmembrane transport"/>
    <property type="evidence" value="ECO:0007669"/>
    <property type="project" value="InterPro"/>
</dbReference>
<reference evidence="13 14" key="1">
    <citation type="submission" date="2023-08" db="EMBL/GenBank/DDBJ databases">
        <title>Pleionea litopenaei sp. nov., isolated from stomach of juvenile Litopenaeus vannamei.</title>
        <authorList>
            <person name="Rho A.M."/>
            <person name="Hwang C.Y."/>
        </authorList>
    </citation>
    <scope>NUCLEOTIDE SEQUENCE [LARGE SCALE GENOMIC DNA]</scope>
    <source>
        <strain evidence="13 14">HL-JVS1</strain>
    </source>
</reference>
<dbReference type="GO" id="GO:0043190">
    <property type="term" value="C:ATP-binding cassette (ABC) transporter complex"/>
    <property type="evidence" value="ECO:0007669"/>
    <property type="project" value="InterPro"/>
</dbReference>
<keyword evidence="9 12" id="KW-1133">Transmembrane helix</keyword>
<evidence type="ECO:0000256" key="5">
    <source>
        <dbReference type="ARBA" id="ARBA00022448"/>
    </source>
</evidence>
<evidence type="ECO:0000256" key="8">
    <source>
        <dbReference type="ARBA" id="ARBA00022692"/>
    </source>
</evidence>
<evidence type="ECO:0000256" key="3">
    <source>
        <dbReference type="ARBA" id="ARBA00007725"/>
    </source>
</evidence>
<proteinExistence type="inferred from homology"/>
<feature type="transmembrane region" description="Helical" evidence="12">
    <location>
        <begin position="368"/>
        <end position="388"/>
    </location>
</feature>
<dbReference type="InterPro" id="IPR005495">
    <property type="entry name" value="LptG/LptF_permease"/>
</dbReference>
<dbReference type="KEGG" id="plei:Q9312_05795"/>
<comment type="subcellular location">
    <subcellularLocation>
        <location evidence="2">Cell inner membrane</location>
        <topology evidence="2">Multi-pass membrane protein</topology>
    </subcellularLocation>
</comment>
<keyword evidence="10 12" id="KW-0472">Membrane</keyword>
<dbReference type="InterPro" id="IPR030922">
    <property type="entry name" value="LptF"/>
</dbReference>
<keyword evidence="5" id="KW-0813">Transport</keyword>
<feature type="transmembrane region" description="Helical" evidence="12">
    <location>
        <begin position="54"/>
        <end position="75"/>
    </location>
</feature>
<protein>
    <recommendedName>
        <fullName evidence="4">Lipopolysaccharide export system permease protein LptF</fullName>
    </recommendedName>
</protein>
<dbReference type="RefSeq" id="WP_309203639.1">
    <property type="nucleotide sequence ID" value="NZ_CP133548.1"/>
</dbReference>
<comment type="subunit">
    <text evidence="11">Component of the lipopolysaccharide transport and assembly complex. The LptBFG transporter is composed of two ATP-binding proteins (LptB) and two transmembrane proteins (LptF and LptG).</text>
</comment>
<evidence type="ECO:0000256" key="4">
    <source>
        <dbReference type="ARBA" id="ARBA00014213"/>
    </source>
</evidence>
<evidence type="ECO:0000256" key="12">
    <source>
        <dbReference type="SAM" id="Phobius"/>
    </source>
</evidence>
<keyword evidence="6" id="KW-1003">Cell membrane</keyword>
<evidence type="ECO:0000256" key="7">
    <source>
        <dbReference type="ARBA" id="ARBA00022519"/>
    </source>
</evidence>
<comment type="similarity">
    <text evidence="3">Belongs to the LptF/LptG family.</text>
</comment>
<dbReference type="Pfam" id="PF03739">
    <property type="entry name" value="LptF_LptG"/>
    <property type="match status" value="1"/>
</dbReference>
<dbReference type="Proteomes" id="UP001239782">
    <property type="component" value="Chromosome"/>
</dbReference>
<evidence type="ECO:0000256" key="10">
    <source>
        <dbReference type="ARBA" id="ARBA00023136"/>
    </source>
</evidence>
<feature type="transmembrane region" description="Helical" evidence="12">
    <location>
        <begin position="308"/>
        <end position="329"/>
    </location>
</feature>
<organism evidence="13 14">
    <name type="scientific">Pleionea litopenaei</name>
    <dbReference type="NCBI Taxonomy" id="3070815"/>
    <lineage>
        <taxon>Bacteria</taxon>
        <taxon>Pseudomonadati</taxon>
        <taxon>Pseudomonadota</taxon>
        <taxon>Gammaproteobacteria</taxon>
        <taxon>Oceanospirillales</taxon>
        <taxon>Pleioneaceae</taxon>
        <taxon>Pleionea</taxon>
    </lineage>
</organism>
<dbReference type="PANTHER" id="PTHR33529:SF7">
    <property type="entry name" value="LIPOPOLYSACCHARIDE EXPORT SYSTEM PERMEASE PROTEIN LPTF"/>
    <property type="match status" value="1"/>
</dbReference>
<evidence type="ECO:0000256" key="6">
    <source>
        <dbReference type="ARBA" id="ARBA00022475"/>
    </source>
</evidence>
<dbReference type="AlphaFoldDB" id="A0AA51RVP1"/>
<keyword evidence="14" id="KW-1185">Reference proteome</keyword>